<dbReference type="PANTHER" id="PTHR13817">
    <property type="entry name" value="TITIN"/>
    <property type="match status" value="1"/>
</dbReference>
<dbReference type="SMART" id="SM00409">
    <property type="entry name" value="IG"/>
    <property type="match status" value="1"/>
</dbReference>
<dbReference type="InterPro" id="IPR007110">
    <property type="entry name" value="Ig-like_dom"/>
</dbReference>
<keyword evidence="8" id="KW-0904">Protein phosphatase</keyword>
<evidence type="ECO:0000313" key="19">
    <source>
        <dbReference type="Proteomes" id="UP000271098"/>
    </source>
</evidence>
<dbReference type="GO" id="GO:0004725">
    <property type="term" value="F:protein tyrosine phosphatase activity"/>
    <property type="evidence" value="ECO:0007669"/>
    <property type="project" value="UniProtKB-EC"/>
</dbReference>
<dbReference type="EMBL" id="UYRT01079015">
    <property type="protein sequence ID" value="VDN19794.1"/>
    <property type="molecule type" value="Genomic_DNA"/>
</dbReference>
<keyword evidence="5" id="KW-0732">Signal</keyword>
<feature type="domain" description="Ig-like" evidence="16">
    <location>
        <begin position="40"/>
        <end position="124"/>
    </location>
</feature>
<keyword evidence="12" id="KW-0675">Receptor</keyword>
<feature type="domain" description="Fibronectin type-III" evidence="17">
    <location>
        <begin position="131"/>
        <end position="223"/>
    </location>
</feature>
<comment type="similarity">
    <text evidence="2">Belongs to the protein-tyrosine phosphatase family. Receptor class 2A subfamily.</text>
</comment>
<dbReference type="Pfam" id="PF13927">
    <property type="entry name" value="Ig_3"/>
    <property type="match status" value="1"/>
</dbReference>
<keyword evidence="11" id="KW-1015">Disulfide bond</keyword>
<dbReference type="Gene3D" id="2.60.40.10">
    <property type="entry name" value="Immunoglobulins"/>
    <property type="match status" value="5"/>
</dbReference>
<evidence type="ECO:0000256" key="5">
    <source>
        <dbReference type="ARBA" id="ARBA00022729"/>
    </source>
</evidence>
<dbReference type="InterPro" id="IPR003961">
    <property type="entry name" value="FN3_dom"/>
</dbReference>
<dbReference type="Proteomes" id="UP000271098">
    <property type="component" value="Unassembled WGS sequence"/>
</dbReference>
<feature type="domain" description="Fibronectin type-III" evidence="17">
    <location>
        <begin position="301"/>
        <end position="391"/>
    </location>
</feature>
<evidence type="ECO:0000313" key="20">
    <source>
        <dbReference type="WBParaSite" id="GPUH_0001208601-mRNA-1"/>
    </source>
</evidence>
<evidence type="ECO:0000259" key="17">
    <source>
        <dbReference type="PROSITE" id="PS50853"/>
    </source>
</evidence>
<dbReference type="SUPFAM" id="SSF49265">
    <property type="entry name" value="Fibronectin type III"/>
    <property type="match status" value="2"/>
</dbReference>
<dbReference type="PROSITE" id="PS50835">
    <property type="entry name" value="IG_LIKE"/>
    <property type="match status" value="1"/>
</dbReference>
<keyword evidence="19" id="KW-1185">Reference proteome</keyword>
<proteinExistence type="inferred from homology"/>
<comment type="catalytic activity">
    <reaction evidence="15">
        <text>O-phospho-L-tyrosyl-[protein] + H2O = L-tyrosyl-[protein] + phosphate</text>
        <dbReference type="Rhea" id="RHEA:10684"/>
        <dbReference type="Rhea" id="RHEA-COMP:10136"/>
        <dbReference type="Rhea" id="RHEA-COMP:20101"/>
        <dbReference type="ChEBI" id="CHEBI:15377"/>
        <dbReference type="ChEBI" id="CHEBI:43474"/>
        <dbReference type="ChEBI" id="CHEBI:46858"/>
        <dbReference type="ChEBI" id="CHEBI:61978"/>
        <dbReference type="EC" id="3.1.3.48"/>
    </reaction>
</comment>
<dbReference type="InterPro" id="IPR050964">
    <property type="entry name" value="Striated_Muscle_Regulatory"/>
</dbReference>
<dbReference type="SMART" id="SM00408">
    <property type="entry name" value="IGc2"/>
    <property type="match status" value="1"/>
</dbReference>
<evidence type="ECO:0000256" key="2">
    <source>
        <dbReference type="ARBA" id="ARBA00010504"/>
    </source>
</evidence>
<dbReference type="InterPro" id="IPR036116">
    <property type="entry name" value="FN3_sf"/>
</dbReference>
<dbReference type="FunFam" id="2.60.40.10:FF:000010">
    <property type="entry name" value="receptor-type tyrosine-protein phosphatase delta isoform X1"/>
    <property type="match status" value="1"/>
</dbReference>
<dbReference type="SUPFAM" id="SSF48726">
    <property type="entry name" value="Immunoglobulin"/>
    <property type="match status" value="2"/>
</dbReference>
<dbReference type="PANTHER" id="PTHR13817:SF166">
    <property type="entry name" value="NEURONAL IGCAM-RELATED"/>
    <property type="match status" value="1"/>
</dbReference>
<evidence type="ECO:0000256" key="9">
    <source>
        <dbReference type="ARBA" id="ARBA00022989"/>
    </source>
</evidence>
<dbReference type="InterPro" id="IPR013783">
    <property type="entry name" value="Ig-like_fold"/>
</dbReference>
<evidence type="ECO:0000256" key="6">
    <source>
        <dbReference type="ARBA" id="ARBA00022737"/>
    </source>
</evidence>
<organism evidence="20">
    <name type="scientific">Gongylonema pulchrum</name>
    <dbReference type="NCBI Taxonomy" id="637853"/>
    <lineage>
        <taxon>Eukaryota</taxon>
        <taxon>Metazoa</taxon>
        <taxon>Ecdysozoa</taxon>
        <taxon>Nematoda</taxon>
        <taxon>Chromadorea</taxon>
        <taxon>Rhabditida</taxon>
        <taxon>Spirurina</taxon>
        <taxon>Spiruromorpha</taxon>
        <taxon>Spiruroidea</taxon>
        <taxon>Gongylonematidae</taxon>
        <taxon>Gongylonema</taxon>
    </lineage>
</organism>
<evidence type="ECO:0000256" key="13">
    <source>
        <dbReference type="ARBA" id="ARBA00023180"/>
    </source>
</evidence>
<dbReference type="WBParaSite" id="GPUH_0001208601-mRNA-1">
    <property type="protein sequence ID" value="GPUH_0001208601-mRNA-1"/>
    <property type="gene ID" value="GPUH_0001208601"/>
</dbReference>
<evidence type="ECO:0000256" key="10">
    <source>
        <dbReference type="ARBA" id="ARBA00023136"/>
    </source>
</evidence>
<protein>
    <recommendedName>
        <fullName evidence="3">protein-tyrosine-phosphatase</fullName>
        <ecNumber evidence="3">3.1.3.48</ecNumber>
    </recommendedName>
</protein>
<reference evidence="18 19" key="2">
    <citation type="submission" date="2018-11" db="EMBL/GenBank/DDBJ databases">
        <authorList>
            <consortium name="Pathogen Informatics"/>
        </authorList>
    </citation>
    <scope>NUCLEOTIDE SEQUENCE [LARGE SCALE GENOMIC DNA]</scope>
</reference>
<dbReference type="GO" id="GO:0016020">
    <property type="term" value="C:membrane"/>
    <property type="evidence" value="ECO:0007669"/>
    <property type="project" value="UniProtKB-SubCell"/>
</dbReference>
<dbReference type="InterPro" id="IPR003599">
    <property type="entry name" value="Ig_sub"/>
</dbReference>
<evidence type="ECO:0000256" key="3">
    <source>
        <dbReference type="ARBA" id="ARBA00013064"/>
    </source>
</evidence>
<keyword evidence="7" id="KW-0378">Hydrolase</keyword>
<dbReference type="PROSITE" id="PS50853">
    <property type="entry name" value="FN3"/>
    <property type="match status" value="2"/>
</dbReference>
<sequence>MIQQAKEEDQGKYECVARNALGVTHSKAAHLYVKVRRVPPYFSYKLERVYKTAPGGALNLTCVAVGYPMPRVFWKKSDDTYLNDPQTAPIGRNVLTLTRIEKTENYTCIAVSKLGNIEVMTTVEVKSLPRAPENLQISEVTSRSVRVSWDAVYIEDEPVKSYIVKYRQKIAVVAPSPVLPAADLEYGEGSFKEKELYEIAVVAVSAIGRSIASMPKEVQTDETEPTSAPQKVQARALSRNSILVRWEPPEKPNGKITVRTFRYSTHSSLVKHHSFLSPFHNLPELIVRSLHEIPPADFPGQPSALAAKPLDSHRIQLTWERPLHSYNIIGYSILLNASNGTQRELTLSTPVEKHVVDGLLPNTLYSFKVAAQSARGTGAYCEEVTAKTLPNGKLISNSNFFVFKK</sequence>
<keyword evidence="13" id="KW-0325">Glycoprotein</keyword>
<evidence type="ECO:0000256" key="7">
    <source>
        <dbReference type="ARBA" id="ARBA00022801"/>
    </source>
</evidence>
<comment type="subcellular location">
    <subcellularLocation>
        <location evidence="1">Membrane</location>
        <topology evidence="1">Single-pass membrane protein</topology>
    </subcellularLocation>
</comment>
<reference evidence="20" key="1">
    <citation type="submission" date="2016-06" db="UniProtKB">
        <authorList>
            <consortium name="WormBaseParasite"/>
        </authorList>
    </citation>
    <scope>IDENTIFICATION</scope>
</reference>
<gene>
    <name evidence="18" type="ORF">GPUH_LOCUS12072</name>
</gene>
<evidence type="ECO:0000259" key="16">
    <source>
        <dbReference type="PROSITE" id="PS50835"/>
    </source>
</evidence>
<evidence type="ECO:0000256" key="4">
    <source>
        <dbReference type="ARBA" id="ARBA00022692"/>
    </source>
</evidence>
<dbReference type="AlphaFoldDB" id="A0A183DTN1"/>
<dbReference type="CDD" id="cd00063">
    <property type="entry name" value="FN3"/>
    <property type="match status" value="2"/>
</dbReference>
<dbReference type="OrthoDB" id="10253954at2759"/>
<evidence type="ECO:0000256" key="1">
    <source>
        <dbReference type="ARBA" id="ARBA00004167"/>
    </source>
</evidence>
<evidence type="ECO:0000256" key="15">
    <source>
        <dbReference type="ARBA" id="ARBA00051722"/>
    </source>
</evidence>
<evidence type="ECO:0000256" key="14">
    <source>
        <dbReference type="ARBA" id="ARBA00023319"/>
    </source>
</evidence>
<accession>A0A183DTN1</accession>
<dbReference type="EC" id="3.1.3.48" evidence="3"/>
<keyword evidence="4" id="KW-0812">Transmembrane</keyword>
<name>A0A183DTN1_9BILA</name>
<keyword evidence="14" id="KW-0393">Immunoglobulin domain</keyword>
<dbReference type="SMART" id="SM00060">
    <property type="entry name" value="FN3"/>
    <property type="match status" value="3"/>
</dbReference>
<keyword evidence="10" id="KW-0472">Membrane</keyword>
<evidence type="ECO:0000256" key="11">
    <source>
        <dbReference type="ARBA" id="ARBA00023157"/>
    </source>
</evidence>
<evidence type="ECO:0000256" key="12">
    <source>
        <dbReference type="ARBA" id="ARBA00023170"/>
    </source>
</evidence>
<dbReference type="InterPro" id="IPR036179">
    <property type="entry name" value="Ig-like_dom_sf"/>
</dbReference>
<keyword evidence="6" id="KW-0677">Repeat</keyword>
<evidence type="ECO:0000313" key="18">
    <source>
        <dbReference type="EMBL" id="VDN19794.1"/>
    </source>
</evidence>
<dbReference type="Pfam" id="PF00041">
    <property type="entry name" value="fn3"/>
    <property type="match status" value="2"/>
</dbReference>
<keyword evidence="9" id="KW-1133">Transmembrane helix</keyword>
<evidence type="ECO:0000256" key="8">
    <source>
        <dbReference type="ARBA" id="ARBA00022912"/>
    </source>
</evidence>
<dbReference type="InterPro" id="IPR003598">
    <property type="entry name" value="Ig_sub2"/>
</dbReference>